<proteinExistence type="predicted"/>
<feature type="region of interest" description="Disordered" evidence="1">
    <location>
        <begin position="1"/>
        <end position="34"/>
    </location>
</feature>
<protein>
    <submittedName>
        <fullName evidence="2">Uncharacterized protein</fullName>
    </submittedName>
</protein>
<accession>A0A173RDM2</accession>
<dbReference type="AlphaFoldDB" id="A0A173RDM2"/>
<evidence type="ECO:0000313" key="2">
    <source>
        <dbReference type="EMBL" id="CUM76060.1"/>
    </source>
</evidence>
<organism evidence="2 3">
    <name type="scientific">Roseburia faecis</name>
    <dbReference type="NCBI Taxonomy" id="301302"/>
    <lineage>
        <taxon>Bacteria</taxon>
        <taxon>Bacillati</taxon>
        <taxon>Bacillota</taxon>
        <taxon>Clostridia</taxon>
        <taxon>Lachnospirales</taxon>
        <taxon>Lachnospiraceae</taxon>
        <taxon>Roseburia</taxon>
    </lineage>
</organism>
<evidence type="ECO:0000313" key="3">
    <source>
        <dbReference type="Proteomes" id="UP000095495"/>
    </source>
</evidence>
<sequence length="34" mass="4007">MSKSRASKMNGYRSMVSRQKNDVFKFKPKKKKKG</sequence>
<reference evidence="2 3" key="1">
    <citation type="submission" date="2015-09" db="EMBL/GenBank/DDBJ databases">
        <authorList>
            <consortium name="Pathogen Informatics"/>
        </authorList>
    </citation>
    <scope>NUCLEOTIDE SEQUENCE [LARGE SCALE GENOMIC DNA]</scope>
    <source>
        <strain evidence="2 3">2789STDY5608863</strain>
    </source>
</reference>
<name>A0A173RDM2_9FIRM</name>
<evidence type="ECO:0000256" key="1">
    <source>
        <dbReference type="SAM" id="MobiDB-lite"/>
    </source>
</evidence>
<dbReference type="Proteomes" id="UP000095495">
    <property type="component" value="Unassembled WGS sequence"/>
</dbReference>
<dbReference type="EMBL" id="CYXV01000002">
    <property type="protein sequence ID" value="CUM76060.1"/>
    <property type="molecule type" value="Genomic_DNA"/>
</dbReference>
<gene>
    <name evidence="2" type="ORF">ERS852420_00486</name>
</gene>